<dbReference type="EMBL" id="VFOK01000001">
    <property type="protein sequence ID" value="TQL33145.1"/>
    <property type="molecule type" value="Genomic_DNA"/>
</dbReference>
<evidence type="ECO:0000313" key="4">
    <source>
        <dbReference type="EMBL" id="TQL33145.1"/>
    </source>
</evidence>
<dbReference type="AlphaFoldDB" id="A0A542XBC7"/>
<dbReference type="Proteomes" id="UP000318336">
    <property type="component" value="Unassembled WGS sequence"/>
</dbReference>
<accession>A0A542XBC7</accession>
<keyword evidence="3" id="KW-0472">Membrane</keyword>
<dbReference type="InterPro" id="IPR010273">
    <property type="entry name" value="DUF881"/>
</dbReference>
<feature type="compositionally biased region" description="Basic and acidic residues" evidence="2">
    <location>
        <begin position="1"/>
        <end position="15"/>
    </location>
</feature>
<evidence type="ECO:0000313" key="5">
    <source>
        <dbReference type="Proteomes" id="UP000318336"/>
    </source>
</evidence>
<dbReference type="Pfam" id="PF05949">
    <property type="entry name" value="DUF881"/>
    <property type="match status" value="1"/>
</dbReference>
<proteinExistence type="inferred from homology"/>
<protein>
    <submittedName>
        <fullName evidence="4">Uncharacterized protein YlxW (UPF0749 family)</fullName>
    </submittedName>
</protein>
<dbReference type="PANTHER" id="PTHR37313:SF2">
    <property type="entry name" value="UPF0749 PROTEIN YLXX"/>
    <property type="match status" value="1"/>
</dbReference>
<reference evidence="4 5" key="1">
    <citation type="submission" date="2019-06" db="EMBL/GenBank/DDBJ databases">
        <title>Sequencing the genomes of 1000 actinobacteria strains.</title>
        <authorList>
            <person name="Klenk H.-P."/>
        </authorList>
    </citation>
    <scope>NUCLEOTIDE SEQUENCE [LARGE SCALE GENOMIC DNA]</scope>
    <source>
        <strain evidence="4 5">DSM 24617</strain>
    </source>
</reference>
<dbReference type="Gene3D" id="3.30.70.1880">
    <property type="entry name" value="Protein of unknown function DUF881"/>
    <property type="match status" value="1"/>
</dbReference>
<dbReference type="GO" id="GO:0005886">
    <property type="term" value="C:plasma membrane"/>
    <property type="evidence" value="ECO:0007669"/>
    <property type="project" value="TreeGrafter"/>
</dbReference>
<keyword evidence="5" id="KW-1185">Reference proteome</keyword>
<comment type="caution">
    <text evidence="4">The sequence shown here is derived from an EMBL/GenBank/DDBJ whole genome shotgun (WGS) entry which is preliminary data.</text>
</comment>
<dbReference type="RefSeq" id="WP_142005201.1">
    <property type="nucleotide sequence ID" value="NZ_CAJTBP010000001.1"/>
</dbReference>
<dbReference type="OrthoDB" id="3211287at2"/>
<feature type="compositionally biased region" description="Polar residues" evidence="2">
    <location>
        <begin position="28"/>
        <end position="39"/>
    </location>
</feature>
<evidence type="ECO:0000256" key="2">
    <source>
        <dbReference type="SAM" id="MobiDB-lite"/>
    </source>
</evidence>
<name>A0A542XBC7_9MICO</name>
<comment type="similarity">
    <text evidence="1">Belongs to the UPF0749 family.</text>
</comment>
<feature type="region of interest" description="Disordered" evidence="2">
    <location>
        <begin position="1"/>
        <end position="45"/>
    </location>
</feature>
<keyword evidence="3" id="KW-1133">Transmembrane helix</keyword>
<sequence>MSEEKSDAKAAREDQQNPAEPTLEDQSDATATSKDQAGSGTPAWRRMARVGSPRATRGKVVAALLALLLGFAMVTQVRQTRTSGLENLRQSDLVAVLGNVNNQSTRLQREANDLTRTRDGLRSGSGGAAQKAAQERLTTLGILAGTVAATGPGVRIVINDPAAAVGAPNLLDAVQELRDAGAEAIQIGDVRVVASTWFGTDAQNNLVADGKVLRAPYTILAIGDPSTMATAMAIPGGVTETMQQLGAQPAVTQQKQITVSALRPLEAARYAQPSAPQ</sequence>
<keyword evidence="3" id="KW-0812">Transmembrane</keyword>
<evidence type="ECO:0000256" key="1">
    <source>
        <dbReference type="ARBA" id="ARBA00009108"/>
    </source>
</evidence>
<feature type="transmembrane region" description="Helical" evidence="3">
    <location>
        <begin position="55"/>
        <end position="74"/>
    </location>
</feature>
<dbReference type="PANTHER" id="PTHR37313">
    <property type="entry name" value="UPF0749 PROTEIN RV1825"/>
    <property type="match status" value="1"/>
</dbReference>
<organism evidence="4 5">
    <name type="scientific">Barrientosiimonas humi</name>
    <dbReference type="NCBI Taxonomy" id="999931"/>
    <lineage>
        <taxon>Bacteria</taxon>
        <taxon>Bacillati</taxon>
        <taxon>Actinomycetota</taxon>
        <taxon>Actinomycetes</taxon>
        <taxon>Micrococcales</taxon>
        <taxon>Dermacoccaceae</taxon>
        <taxon>Barrientosiimonas</taxon>
    </lineage>
</organism>
<gene>
    <name evidence="4" type="ORF">FB554_1280</name>
</gene>
<evidence type="ECO:0000256" key="3">
    <source>
        <dbReference type="SAM" id="Phobius"/>
    </source>
</evidence>